<accession>A0ABP9D5K1</accession>
<name>A0ABP9D5K1_9BACT</name>
<dbReference type="Gene3D" id="2.160.10.10">
    <property type="entry name" value="Hexapeptide repeat proteins"/>
    <property type="match status" value="1"/>
</dbReference>
<evidence type="ECO:0000313" key="4">
    <source>
        <dbReference type="Proteomes" id="UP001500298"/>
    </source>
</evidence>
<keyword evidence="1" id="KW-0808">Transferase</keyword>
<evidence type="ECO:0000256" key="1">
    <source>
        <dbReference type="ARBA" id="ARBA00022679"/>
    </source>
</evidence>
<reference evidence="4" key="1">
    <citation type="journal article" date="2019" name="Int. J. Syst. Evol. Microbiol.">
        <title>The Global Catalogue of Microorganisms (GCM) 10K type strain sequencing project: providing services to taxonomists for standard genome sequencing and annotation.</title>
        <authorList>
            <consortium name="The Broad Institute Genomics Platform"/>
            <consortium name="The Broad Institute Genome Sequencing Center for Infectious Disease"/>
            <person name="Wu L."/>
            <person name="Ma J."/>
        </authorList>
    </citation>
    <scope>NUCLEOTIDE SEQUENCE [LARGE SCALE GENOMIC DNA]</scope>
    <source>
        <strain evidence="4">JCM 18326</strain>
    </source>
</reference>
<keyword evidence="2" id="KW-0012">Acyltransferase</keyword>
<evidence type="ECO:0000313" key="3">
    <source>
        <dbReference type="EMBL" id="GAA4830864.1"/>
    </source>
</evidence>
<dbReference type="NCBIfam" id="TIGR03991">
    <property type="entry name" value="alt_bact_glmU"/>
    <property type="match status" value="1"/>
</dbReference>
<organism evidence="3 4">
    <name type="scientific">Algivirga pacifica</name>
    <dbReference type="NCBI Taxonomy" id="1162670"/>
    <lineage>
        <taxon>Bacteria</taxon>
        <taxon>Pseudomonadati</taxon>
        <taxon>Bacteroidota</taxon>
        <taxon>Cytophagia</taxon>
        <taxon>Cytophagales</taxon>
        <taxon>Flammeovirgaceae</taxon>
        <taxon>Algivirga</taxon>
    </lineage>
</organism>
<dbReference type="Proteomes" id="UP001500298">
    <property type="component" value="Unassembled WGS sequence"/>
</dbReference>
<keyword evidence="4" id="KW-1185">Reference proteome</keyword>
<gene>
    <name evidence="3" type="ORF">GCM10023331_15220</name>
</gene>
<dbReference type="PANTHER" id="PTHR43584">
    <property type="entry name" value="NUCLEOTIDYL TRANSFERASE"/>
    <property type="match status" value="1"/>
</dbReference>
<dbReference type="InterPro" id="IPR050065">
    <property type="entry name" value="GlmU-like"/>
</dbReference>
<sequence>MNLVLFDDPAIRAALLPITYTRSISDIRIGIMTIEEKWSTALNTKVNKLTEDYLQPLYQEDIKENSLYINASVCPTAELLEHIKKLKIGEGLIYQDLLVAVYSQKPILTPEEISKDINFQTIDLSETPIIIQNPWDIFLSTRRGIIEDFPIVTEGRESASLDDPHTVVYGKENVFIEEGASVRCAVINAETGPVYISKGARIHEGAIVRGTCFIGEGAHINMGAKIHEDCSFGPYCKIGGETGNAVMLGYSNKGHDGYLGNSVIGEWCNLGADTNTSNLKNNYGNVSIWSYVQEDLVSTGQMFCGLIMGDHSKAGINTMFNTGTVVGVAANIFGGGFPDKFIPSFSWENVNHSQQTALPEKIFDTAQKVMARRGKTLTETQQKILTEVYKRSEKYRKWDWGLD</sequence>
<protein>
    <submittedName>
        <fullName evidence="3">GlmU family protein</fullName>
    </submittedName>
</protein>
<dbReference type="EMBL" id="BAABJX010000022">
    <property type="protein sequence ID" value="GAA4830864.1"/>
    <property type="molecule type" value="Genomic_DNA"/>
</dbReference>
<dbReference type="RefSeq" id="WP_345370627.1">
    <property type="nucleotide sequence ID" value="NZ_BAABJX010000022.1"/>
</dbReference>
<dbReference type="Pfam" id="PF13562">
    <property type="entry name" value="NTP_transf_4"/>
    <property type="match status" value="1"/>
</dbReference>
<proteinExistence type="predicted"/>
<dbReference type="InterPro" id="IPR011004">
    <property type="entry name" value="Trimer_LpxA-like_sf"/>
</dbReference>
<evidence type="ECO:0000256" key="2">
    <source>
        <dbReference type="ARBA" id="ARBA00023315"/>
    </source>
</evidence>
<comment type="caution">
    <text evidence="3">The sequence shown here is derived from an EMBL/GenBank/DDBJ whole genome shotgun (WGS) entry which is preliminary data.</text>
</comment>
<dbReference type="SUPFAM" id="SSF51161">
    <property type="entry name" value="Trimeric LpxA-like enzymes"/>
    <property type="match status" value="1"/>
</dbReference>
<dbReference type="InterPro" id="IPR023917">
    <property type="entry name" value="Bifunctiontional_GlmU_bac-type"/>
</dbReference>